<dbReference type="AlphaFoldDB" id="A0A4V2JSG5"/>
<name>A0A4V2JSG5_9ACTN</name>
<organism evidence="2 3">
    <name type="scientific">Propioniciclava sinopodophylli</name>
    <dbReference type="NCBI Taxonomy" id="1837344"/>
    <lineage>
        <taxon>Bacteria</taxon>
        <taxon>Bacillati</taxon>
        <taxon>Actinomycetota</taxon>
        <taxon>Actinomycetes</taxon>
        <taxon>Propionibacteriales</taxon>
        <taxon>Propionibacteriaceae</taxon>
        <taxon>Propioniciclava</taxon>
    </lineage>
</organism>
<feature type="region of interest" description="Disordered" evidence="1">
    <location>
        <begin position="110"/>
        <end position="138"/>
    </location>
</feature>
<protein>
    <submittedName>
        <fullName evidence="2">Uncharacterized protein</fullName>
    </submittedName>
</protein>
<dbReference type="OrthoDB" id="5916883at2"/>
<gene>
    <name evidence="2" type="ORF">ET989_07290</name>
</gene>
<dbReference type="Proteomes" id="UP000292373">
    <property type="component" value="Unassembled WGS sequence"/>
</dbReference>
<keyword evidence="3" id="KW-1185">Reference proteome</keyword>
<evidence type="ECO:0000256" key="1">
    <source>
        <dbReference type="SAM" id="MobiDB-lite"/>
    </source>
</evidence>
<accession>A0A4V2JSG5</accession>
<reference evidence="2 3" key="1">
    <citation type="submission" date="2019-01" db="EMBL/GenBank/DDBJ databases">
        <title>Lactibacter flavus gen. nov., sp. nov., a novel bacterium of the family Propionibacteriaceae isolated from raw milk and dairy products.</title>
        <authorList>
            <person name="Huptas C."/>
            <person name="Wenning M."/>
            <person name="Breitenwieser F."/>
            <person name="Doll E."/>
            <person name="Von Neubeck M."/>
            <person name="Busse H.-J."/>
            <person name="Scherer S."/>
        </authorList>
    </citation>
    <scope>NUCLEOTIDE SEQUENCE [LARGE SCALE GENOMIC DNA]</scope>
    <source>
        <strain evidence="2 3">KCTC 33808</strain>
    </source>
</reference>
<proteinExistence type="predicted"/>
<feature type="compositionally biased region" description="Low complexity" evidence="1">
    <location>
        <begin position="112"/>
        <end position="138"/>
    </location>
</feature>
<evidence type="ECO:0000313" key="3">
    <source>
        <dbReference type="Proteomes" id="UP000292373"/>
    </source>
</evidence>
<evidence type="ECO:0000313" key="2">
    <source>
        <dbReference type="EMBL" id="TBT84975.1"/>
    </source>
</evidence>
<comment type="caution">
    <text evidence="2">The sequence shown here is derived from an EMBL/GenBank/DDBJ whole genome shotgun (WGS) entry which is preliminary data.</text>
</comment>
<dbReference type="RefSeq" id="WP_131167888.1">
    <property type="nucleotide sequence ID" value="NZ_SDMQ01000006.1"/>
</dbReference>
<sequence>MATRPSDSELEHLRAAVAAPGRRTMARSEVHGWNRRWSGNDTDILDRHLQRTGVARFSRTADDRYIRCFDAQDRLVMVIAPGYVVFEGPWANHECDPEWLGIALSTLGASASAPRTPTSRSQSPRATTPRTPTRSTPEPKFCPRCFLQLTTTGACGNCD</sequence>
<dbReference type="EMBL" id="SDMQ01000006">
    <property type="protein sequence ID" value="TBT84975.1"/>
    <property type="molecule type" value="Genomic_DNA"/>
</dbReference>